<dbReference type="Gene3D" id="2.120.10.30">
    <property type="entry name" value="TolB, C-terminal domain"/>
    <property type="match status" value="1"/>
</dbReference>
<reference evidence="1" key="2">
    <citation type="submission" date="2020-09" db="EMBL/GenBank/DDBJ databases">
        <authorList>
            <person name="Sun Q."/>
            <person name="Kim S."/>
        </authorList>
    </citation>
    <scope>NUCLEOTIDE SEQUENCE</scope>
    <source>
        <strain evidence="1">KCTC 12368</strain>
    </source>
</reference>
<evidence type="ECO:0008006" key="3">
    <source>
        <dbReference type="Google" id="ProtNLM"/>
    </source>
</evidence>
<dbReference type="InterPro" id="IPR011042">
    <property type="entry name" value="6-blade_b-propeller_TolB-like"/>
</dbReference>
<protein>
    <recommendedName>
        <fullName evidence="3">WD40-like Beta Propeller Repeat</fullName>
    </recommendedName>
</protein>
<evidence type="ECO:0000313" key="2">
    <source>
        <dbReference type="Proteomes" id="UP000619457"/>
    </source>
</evidence>
<dbReference type="Proteomes" id="UP000619457">
    <property type="component" value="Unassembled WGS sequence"/>
</dbReference>
<name>A0A918Q5L3_9BACT</name>
<proteinExistence type="predicted"/>
<sequence>MLSPSTQAQDSFDLVVMDTKSFMGNYSIVPGSAKMLTDREGYDNQPFFINNKQVVFSSQDDQNNNDIILYSFDKDDFTNMTRTPDLSEFSPRLTDCGTYISAVTVETDSSQRLWLYPINFGEPELLYDDIEPVGYYDWYDNKAAMYVLGEPNTLIYPQSREEIIPIASNVGRSIQRRPKTSQITYIDKETSVSLNGINTFQIKFYDLKDNSEGTYGTTLGEEDDFIWLDKNTLLMAQGQDLYIKKVNKTTEWTKIAKVSMPGYGKISRLAASPKLDRLVLVMERK</sequence>
<gene>
    <name evidence="1" type="ORF">GCM10007049_28000</name>
</gene>
<dbReference type="EMBL" id="BMWX01000004">
    <property type="protein sequence ID" value="GGZ32802.1"/>
    <property type="molecule type" value="Genomic_DNA"/>
</dbReference>
<accession>A0A918Q5L3</accession>
<dbReference type="SUPFAM" id="SSF69304">
    <property type="entry name" value="Tricorn protease N-terminal domain"/>
    <property type="match status" value="1"/>
</dbReference>
<comment type="caution">
    <text evidence="1">The sequence shown here is derived from an EMBL/GenBank/DDBJ whole genome shotgun (WGS) entry which is preliminary data.</text>
</comment>
<reference evidence="1" key="1">
    <citation type="journal article" date="2014" name="Int. J. Syst. Evol. Microbiol.">
        <title>Complete genome sequence of Corynebacterium casei LMG S-19264T (=DSM 44701T), isolated from a smear-ripened cheese.</title>
        <authorList>
            <consortium name="US DOE Joint Genome Institute (JGI-PGF)"/>
            <person name="Walter F."/>
            <person name="Albersmeier A."/>
            <person name="Kalinowski J."/>
            <person name="Ruckert C."/>
        </authorList>
    </citation>
    <scope>NUCLEOTIDE SEQUENCE</scope>
    <source>
        <strain evidence="1">KCTC 12368</strain>
    </source>
</reference>
<evidence type="ECO:0000313" key="1">
    <source>
        <dbReference type="EMBL" id="GGZ32802.1"/>
    </source>
</evidence>
<organism evidence="1 2">
    <name type="scientific">Echinicola pacifica</name>
    <dbReference type="NCBI Taxonomy" id="346377"/>
    <lineage>
        <taxon>Bacteria</taxon>
        <taxon>Pseudomonadati</taxon>
        <taxon>Bacteroidota</taxon>
        <taxon>Cytophagia</taxon>
        <taxon>Cytophagales</taxon>
        <taxon>Cyclobacteriaceae</taxon>
        <taxon>Echinicola</taxon>
    </lineage>
</organism>
<keyword evidence="2" id="KW-1185">Reference proteome</keyword>
<dbReference type="AlphaFoldDB" id="A0A918Q5L3"/>